<keyword evidence="2" id="KW-1185">Reference proteome</keyword>
<dbReference type="InterPro" id="IPR008972">
    <property type="entry name" value="Cupredoxin"/>
</dbReference>
<evidence type="ECO:0000313" key="1">
    <source>
        <dbReference type="EMBL" id="SHO43536.1"/>
    </source>
</evidence>
<dbReference type="EMBL" id="FRFC01000003">
    <property type="protein sequence ID" value="SHO43536.1"/>
    <property type="molecule type" value="Genomic_DNA"/>
</dbReference>
<name>A0A2H1EFA8_9ARCH</name>
<reference evidence="2" key="1">
    <citation type="submission" date="2016-12" db="EMBL/GenBank/DDBJ databases">
        <authorList>
            <person name="Herbold C."/>
        </authorList>
    </citation>
    <scope>NUCLEOTIDE SEQUENCE [LARGE SCALE GENOMIC DNA]</scope>
</reference>
<dbReference type="OrthoDB" id="11443at2157"/>
<dbReference type="InterPro" id="IPR052721">
    <property type="entry name" value="ET_Amicyanin"/>
</dbReference>
<proteinExistence type="predicted"/>
<evidence type="ECO:0008006" key="3">
    <source>
        <dbReference type="Google" id="ProtNLM"/>
    </source>
</evidence>
<dbReference type="PANTHER" id="PTHR36507">
    <property type="entry name" value="BLL1555 PROTEIN"/>
    <property type="match status" value="1"/>
</dbReference>
<gene>
    <name evidence="1" type="ORF">NSIN_20094</name>
</gene>
<dbReference type="Proteomes" id="UP000232412">
    <property type="component" value="Unassembled WGS sequence"/>
</dbReference>
<protein>
    <recommendedName>
        <fullName evidence="3">Blue (type 1) copper domain-containing protein</fullName>
    </recommendedName>
</protein>
<dbReference type="AlphaFoldDB" id="A0A2H1EFA8"/>
<dbReference type="Gene3D" id="2.60.40.420">
    <property type="entry name" value="Cupredoxins - blue copper proteins"/>
    <property type="match status" value="3"/>
</dbReference>
<sequence length="557" mass="59803">MKYVLLLMVITGLVLYLPSAYSDFSTNNKYLIDASGYLSGSKTIFDSTIALQLTMGAKSGSTMQSTLDNGLITIADAHYLNSGTWQTSILRDGKYFVIQGDAQDETGNVIHLNLFGRIIDSNPDGSVYTITGKITSSETLKVSYSAKVLAANTATTQSTTTSTSTTITPSSPKVNINIVYGASDINNQVHYSPSSYIQVSSGTTIVWTNNDSVPHRIMSGIAKAITTNQTTPVFTSDGKIDSGIIMPGQSFQFTITSFDTTQSLDPRIATRYSIPQNQTAGDITFFDPNYQFMVGIIAPLSQSTTSAKTVQMNIVSGASNLNNGQFLLPSSLQITPGTTIVWTNNDSVPHRIMSGQLLTTTQGGSKGSAPPKVPQFVSDGKIDSGNIAPGQHWSITISNTGSTQFFDPSFTWINGIVISSPPITSQIPPVQISINAGSSNQKGTATAQTYNQYNTYYTPDTIQIVPGTPIVWTNNDSIAHTIFSGTSTQDNINPFKPDGKITSNLIPPGQTFTVIVNDTGIIRFYDPQYTWMNGVIISMPPTQSYTIGAPSHNPGQH</sequence>
<dbReference type="SUPFAM" id="SSF49503">
    <property type="entry name" value="Cupredoxins"/>
    <property type="match status" value="3"/>
</dbReference>
<accession>A0A2H1EFA8</accession>
<dbReference type="PANTHER" id="PTHR36507:SF1">
    <property type="entry name" value="BLL1555 PROTEIN"/>
    <property type="match status" value="1"/>
</dbReference>
<dbReference type="RefSeq" id="WP_133124031.1">
    <property type="nucleotide sequence ID" value="NZ_FRFC01000003.1"/>
</dbReference>
<organism evidence="1 2">
    <name type="scientific">Nitrosotalea sinensis</name>
    <dbReference type="NCBI Taxonomy" id="1499975"/>
    <lineage>
        <taxon>Archaea</taxon>
        <taxon>Nitrososphaerota</taxon>
        <taxon>Nitrososphaeria</taxon>
        <taxon>Nitrosotaleales</taxon>
        <taxon>Nitrosotaleaceae</taxon>
        <taxon>Nitrosotalea</taxon>
    </lineage>
</organism>
<evidence type="ECO:0000313" key="2">
    <source>
        <dbReference type="Proteomes" id="UP000232412"/>
    </source>
</evidence>